<gene>
    <name evidence="2" type="ORF">ETB97_008576</name>
</gene>
<keyword evidence="3" id="KW-1185">Reference proteome</keyword>
<accession>A0A8H6E140</accession>
<dbReference type="Pfam" id="PF12588">
    <property type="entry name" value="PSDC"/>
    <property type="match status" value="1"/>
</dbReference>
<dbReference type="AlphaFoldDB" id="A0A8H6E140"/>
<sequence length="201" mass="22677">MQKFYLSAYAKPSLGGLATGSATYGYGHWMPENLRDGEQNPVDTLRDLIENNSTLYMLAHSMFNEVPEKAPYDRDPTTLRKTKYFLVDNPNVPGGLIRFPFDIIVDWPMGTESGHQFFLDPRVNESLKAILNKWNEVLSNPNGRTGREGGGNQALIDAGWSSDEAVQQLEKKANDARLDSKKSFTELFEHPKDGTKKNFFN</sequence>
<evidence type="ECO:0000259" key="1">
    <source>
        <dbReference type="Pfam" id="PF12588"/>
    </source>
</evidence>
<comment type="caution">
    <text evidence="2">The sequence shown here is derived from an EMBL/GenBank/DDBJ whole genome shotgun (WGS) entry which is preliminary data.</text>
</comment>
<reference evidence="2 3" key="1">
    <citation type="submission" date="2019-04" db="EMBL/GenBank/DDBJ databases">
        <title>Aspergillus burnettii sp. nov., novel species from soil in southeast Queensland.</title>
        <authorList>
            <person name="Gilchrist C.L.M."/>
            <person name="Pitt J.I."/>
            <person name="Lange L."/>
            <person name="Lacey H.J."/>
            <person name="Vuong D."/>
            <person name="Midgley D.J."/>
            <person name="Greenfield P."/>
            <person name="Bradbury M."/>
            <person name="Lacey E."/>
            <person name="Busk P.K."/>
            <person name="Pilgaard B."/>
            <person name="Chooi Y.H."/>
            <person name="Piggott A.M."/>
        </authorList>
    </citation>
    <scope>NUCLEOTIDE SEQUENCE [LARGE SCALE GENOMIC DNA]</scope>
    <source>
        <strain evidence="2 3">FRR 5400</strain>
    </source>
</reference>
<evidence type="ECO:0000313" key="3">
    <source>
        <dbReference type="Proteomes" id="UP000541154"/>
    </source>
</evidence>
<organism evidence="2 3">
    <name type="scientific">Petromyces alliaceus</name>
    <name type="common">Aspergillus alliaceus</name>
    <dbReference type="NCBI Taxonomy" id="209559"/>
    <lineage>
        <taxon>Eukaryota</taxon>
        <taxon>Fungi</taxon>
        <taxon>Dikarya</taxon>
        <taxon>Ascomycota</taxon>
        <taxon>Pezizomycotina</taxon>
        <taxon>Eurotiomycetes</taxon>
        <taxon>Eurotiomycetidae</taxon>
        <taxon>Eurotiales</taxon>
        <taxon>Aspergillaceae</taxon>
        <taxon>Aspergillus</taxon>
        <taxon>Aspergillus subgen. Circumdati</taxon>
    </lineage>
</organism>
<evidence type="ECO:0000313" key="2">
    <source>
        <dbReference type="EMBL" id="KAF5855721.1"/>
    </source>
</evidence>
<proteinExistence type="predicted"/>
<name>A0A8H6E140_PETAA</name>
<feature type="domain" description="L-tryptophan decarboxylase PsiD-like" evidence="1">
    <location>
        <begin position="40"/>
        <end position="146"/>
    </location>
</feature>
<dbReference type="Proteomes" id="UP000541154">
    <property type="component" value="Unassembled WGS sequence"/>
</dbReference>
<dbReference type="EMBL" id="SPNV01000394">
    <property type="protein sequence ID" value="KAF5855721.1"/>
    <property type="molecule type" value="Genomic_DNA"/>
</dbReference>
<protein>
    <recommendedName>
        <fullName evidence="1">L-tryptophan decarboxylase PsiD-like domain-containing protein</fullName>
    </recommendedName>
</protein>
<dbReference type="InterPro" id="IPR022237">
    <property type="entry name" value="PsiD-like"/>
</dbReference>